<evidence type="ECO:0000256" key="1">
    <source>
        <dbReference type="SAM" id="MobiDB-lite"/>
    </source>
</evidence>
<gene>
    <name evidence="2" type="ORF">GKE73_02830</name>
</gene>
<name>A0A844GB95_9NEIS</name>
<dbReference type="AlphaFoldDB" id="A0A844GB95"/>
<sequence>MDRGRNVRADVVVSDRARRGEGRLMFISQQFGVQTSGNPDPGWISSLFGHARSAAEHHGYPGKSPVTGHLSGLRQPDRGECPRSCRASFTKRKVISVTGRLITRFIALVHEQPNAWQTAYEFTELSQVWCGTHGNSYSFIERGQDGRPTALIPRDPKKVSVFKGSDNLPYYQFNGSDLLPQRNVHHVRWFSTDGYVGASPVALHCDVLGLALATNGHASAVFASGTNLA</sequence>
<reference evidence="2 3" key="1">
    <citation type="submission" date="2019-11" db="EMBL/GenBank/DDBJ databases">
        <title>Draft genome sequence of Paludibacterium sp. dN18-1.</title>
        <authorList>
            <person name="Im W.-T."/>
        </authorList>
    </citation>
    <scope>NUCLEOTIDE SEQUENCE [LARGE SCALE GENOMIC DNA]</scope>
    <source>
        <strain evidence="3">dN 18-1</strain>
    </source>
</reference>
<comment type="caution">
    <text evidence="2">The sequence shown here is derived from an EMBL/GenBank/DDBJ whole genome shotgun (WGS) entry which is preliminary data.</text>
</comment>
<dbReference type="InterPro" id="IPR006944">
    <property type="entry name" value="Phage/GTA_portal"/>
</dbReference>
<dbReference type="Proteomes" id="UP000446658">
    <property type="component" value="Unassembled WGS sequence"/>
</dbReference>
<feature type="region of interest" description="Disordered" evidence="1">
    <location>
        <begin position="55"/>
        <end position="79"/>
    </location>
</feature>
<evidence type="ECO:0000313" key="3">
    <source>
        <dbReference type="Proteomes" id="UP000446658"/>
    </source>
</evidence>
<accession>A0A844GB95</accession>
<dbReference type="Pfam" id="PF04860">
    <property type="entry name" value="Phage_portal"/>
    <property type="match status" value="1"/>
</dbReference>
<protein>
    <submittedName>
        <fullName evidence="2">Phage portal protein</fullName>
    </submittedName>
</protein>
<keyword evidence="3" id="KW-1185">Reference proteome</keyword>
<dbReference type="EMBL" id="WLYX01000001">
    <property type="protein sequence ID" value="MTD32620.1"/>
    <property type="molecule type" value="Genomic_DNA"/>
</dbReference>
<organism evidence="2 3">
    <name type="scientific">Paludibacterium denitrificans</name>
    <dbReference type="NCBI Taxonomy" id="2675226"/>
    <lineage>
        <taxon>Bacteria</taxon>
        <taxon>Pseudomonadati</taxon>
        <taxon>Pseudomonadota</taxon>
        <taxon>Betaproteobacteria</taxon>
        <taxon>Neisseriales</taxon>
        <taxon>Chromobacteriaceae</taxon>
        <taxon>Paludibacterium</taxon>
    </lineage>
</organism>
<evidence type="ECO:0000313" key="2">
    <source>
        <dbReference type="EMBL" id="MTD32620.1"/>
    </source>
</evidence>
<proteinExistence type="predicted"/>